<keyword evidence="3" id="KW-1185">Reference proteome</keyword>
<name>A0ABV9DEP9_9MICO</name>
<evidence type="ECO:0000313" key="3">
    <source>
        <dbReference type="Proteomes" id="UP001595955"/>
    </source>
</evidence>
<accession>A0ABV9DEP9</accession>
<evidence type="ECO:0000259" key="1">
    <source>
        <dbReference type="Pfam" id="PF13845"/>
    </source>
</evidence>
<feature type="domain" description="Septum formation-related" evidence="1">
    <location>
        <begin position="41"/>
        <end position="138"/>
    </location>
</feature>
<proteinExistence type="predicted"/>
<dbReference type="PROSITE" id="PS51257">
    <property type="entry name" value="PROKAR_LIPOPROTEIN"/>
    <property type="match status" value="1"/>
</dbReference>
<comment type="caution">
    <text evidence="2">The sequence shown here is derived from an EMBL/GenBank/DDBJ whole genome shotgun (WGS) entry which is preliminary data.</text>
</comment>
<reference evidence="3" key="1">
    <citation type="journal article" date="2019" name="Int. J. Syst. Evol. Microbiol.">
        <title>The Global Catalogue of Microorganisms (GCM) 10K type strain sequencing project: providing services to taxonomists for standard genome sequencing and annotation.</title>
        <authorList>
            <consortium name="The Broad Institute Genomics Platform"/>
            <consortium name="The Broad Institute Genome Sequencing Center for Infectious Disease"/>
            <person name="Wu L."/>
            <person name="Ma J."/>
        </authorList>
    </citation>
    <scope>NUCLEOTIDE SEQUENCE [LARGE SCALE GENOMIC DNA]</scope>
    <source>
        <strain evidence="3">JCM 3369</strain>
    </source>
</reference>
<dbReference type="EMBL" id="JBHSGF010000010">
    <property type="protein sequence ID" value="MFC4556249.1"/>
    <property type="molecule type" value="Genomic_DNA"/>
</dbReference>
<dbReference type="RefSeq" id="WP_122825062.1">
    <property type="nucleotide sequence ID" value="NZ_CP033325.1"/>
</dbReference>
<evidence type="ECO:0000313" key="2">
    <source>
        <dbReference type="EMBL" id="MFC4556249.1"/>
    </source>
</evidence>
<protein>
    <submittedName>
        <fullName evidence="2">Septum formation family protein</fullName>
    </submittedName>
</protein>
<dbReference type="Proteomes" id="UP001595955">
    <property type="component" value="Unassembled WGS sequence"/>
</dbReference>
<dbReference type="Pfam" id="PF13845">
    <property type="entry name" value="Septum_form"/>
    <property type="match status" value="1"/>
</dbReference>
<organism evidence="2 3">
    <name type="scientific">Georgenia faecalis</name>
    <dbReference type="NCBI Taxonomy" id="2483799"/>
    <lineage>
        <taxon>Bacteria</taxon>
        <taxon>Bacillati</taxon>
        <taxon>Actinomycetota</taxon>
        <taxon>Actinomycetes</taxon>
        <taxon>Micrococcales</taxon>
        <taxon>Bogoriellaceae</taxon>
        <taxon>Georgenia</taxon>
    </lineage>
</organism>
<sequence>MITSTRSSRLTRARRATLVLAPFALVLAGCSGSSVLELEVGDCLRSPDLEAEEVSTVETLECSEPHDAEVYAELTFDGDEYPGTSTVQADSEEFCLAEFEPYVGIAYEESEIYMTTMYPTEESWDQADDRTALCILLPQEDVTESLEGAAY</sequence>
<dbReference type="InterPro" id="IPR026004">
    <property type="entry name" value="Septum_form"/>
</dbReference>
<gene>
    <name evidence="2" type="ORF">ACFO3F_13415</name>
</gene>